<gene>
    <name evidence="1" type="ORF">CLV67_120125</name>
</gene>
<protein>
    <submittedName>
        <fullName evidence="1">Uncharacterized protein</fullName>
    </submittedName>
</protein>
<organism evidence="1 2">
    <name type="scientific">Actinoplanes italicus</name>
    <dbReference type="NCBI Taxonomy" id="113567"/>
    <lineage>
        <taxon>Bacteria</taxon>
        <taxon>Bacillati</taxon>
        <taxon>Actinomycetota</taxon>
        <taxon>Actinomycetes</taxon>
        <taxon>Micromonosporales</taxon>
        <taxon>Micromonosporaceae</taxon>
        <taxon>Actinoplanes</taxon>
    </lineage>
</organism>
<dbReference type="Proteomes" id="UP000239415">
    <property type="component" value="Unassembled WGS sequence"/>
</dbReference>
<sequence length="80" mass="8389">MKVGPAFPSAYDSSAAYSRLQSARAKLVTDQMPVAAGAATITADRAAVVTAEAEVARIEAERAAAIVQFQRSGRFLDVFA</sequence>
<comment type="caution">
    <text evidence="1">The sequence shown here is derived from an EMBL/GenBank/DDBJ whole genome shotgun (WGS) entry which is preliminary data.</text>
</comment>
<evidence type="ECO:0000313" key="2">
    <source>
        <dbReference type="Proteomes" id="UP000239415"/>
    </source>
</evidence>
<evidence type="ECO:0000313" key="1">
    <source>
        <dbReference type="EMBL" id="PRX16310.1"/>
    </source>
</evidence>
<proteinExistence type="predicted"/>
<dbReference type="OrthoDB" id="3298564at2"/>
<name>A0A2T0K0P8_9ACTN</name>
<dbReference type="AlphaFoldDB" id="A0A2T0K0P8"/>
<keyword evidence="2" id="KW-1185">Reference proteome</keyword>
<dbReference type="EMBL" id="PVMZ01000020">
    <property type="protein sequence ID" value="PRX16310.1"/>
    <property type="molecule type" value="Genomic_DNA"/>
</dbReference>
<reference evidence="1 2" key="1">
    <citation type="submission" date="2018-03" db="EMBL/GenBank/DDBJ databases">
        <title>Genomic Encyclopedia of Archaeal and Bacterial Type Strains, Phase II (KMG-II): from individual species to whole genera.</title>
        <authorList>
            <person name="Goeker M."/>
        </authorList>
    </citation>
    <scope>NUCLEOTIDE SEQUENCE [LARGE SCALE GENOMIC DNA]</scope>
    <source>
        <strain evidence="1 2">DSM 43146</strain>
    </source>
</reference>
<dbReference type="RefSeq" id="WP_106327325.1">
    <property type="nucleotide sequence ID" value="NZ_BOMO01000135.1"/>
</dbReference>
<accession>A0A2T0K0P8</accession>